<dbReference type="Proteomes" id="UP001240236">
    <property type="component" value="Unassembled WGS sequence"/>
</dbReference>
<gene>
    <name evidence="1" type="ORF">J2S42_000027</name>
    <name evidence="2" type="ORF">J2S42_008428</name>
</gene>
<evidence type="ECO:0000313" key="2">
    <source>
        <dbReference type="EMBL" id="MDQ0371680.1"/>
    </source>
</evidence>
<reference evidence="2 3" key="1">
    <citation type="submission" date="2023-07" db="EMBL/GenBank/DDBJ databases">
        <title>Sequencing the genomes of 1000 actinobacteria strains.</title>
        <authorList>
            <person name="Klenk H.-P."/>
        </authorList>
    </citation>
    <scope>NUCLEOTIDE SEQUENCE [LARGE SCALE GENOMIC DNA]</scope>
    <source>
        <strain evidence="2 3">DSM 44709</strain>
    </source>
</reference>
<proteinExistence type="predicted"/>
<dbReference type="EMBL" id="JAUSUZ010000002">
    <property type="protein sequence ID" value="MDQ0371680.1"/>
    <property type="molecule type" value="Genomic_DNA"/>
</dbReference>
<evidence type="ECO:0000313" key="3">
    <source>
        <dbReference type="Proteomes" id="UP001240236"/>
    </source>
</evidence>
<dbReference type="AlphaFoldDB" id="A0AAE3WAY6"/>
<evidence type="ECO:0000313" key="1">
    <source>
        <dbReference type="EMBL" id="MDQ0363358.1"/>
    </source>
</evidence>
<organism evidence="2 3">
    <name type="scientific">Catenuloplanes indicus</name>
    <dbReference type="NCBI Taxonomy" id="137267"/>
    <lineage>
        <taxon>Bacteria</taxon>
        <taxon>Bacillati</taxon>
        <taxon>Actinomycetota</taxon>
        <taxon>Actinomycetes</taxon>
        <taxon>Micromonosporales</taxon>
        <taxon>Micromonosporaceae</taxon>
        <taxon>Catenuloplanes</taxon>
    </lineage>
</organism>
<name>A0AAE3WAY6_9ACTN</name>
<dbReference type="EMBL" id="JAUSUZ010000001">
    <property type="protein sequence ID" value="MDQ0363358.1"/>
    <property type="molecule type" value="Genomic_DNA"/>
</dbReference>
<keyword evidence="3" id="KW-1185">Reference proteome</keyword>
<sequence>MTGAQMTGAQIDNAVHSLEAAGVHTAISVESGTVKVAVLSTVYGREATIRVLAGLLPDGVAFEVVSWPKGVAS</sequence>
<comment type="caution">
    <text evidence="2">The sequence shown here is derived from an EMBL/GenBank/DDBJ whole genome shotgun (WGS) entry which is preliminary data.</text>
</comment>
<dbReference type="RefSeq" id="WP_307233924.1">
    <property type="nucleotide sequence ID" value="NZ_JAUSUZ010000001.1"/>
</dbReference>
<protein>
    <submittedName>
        <fullName evidence="2">Uncharacterized protein</fullName>
    </submittedName>
</protein>
<accession>A0AAE3WAY6</accession>